<name>A0A397Q475_9HYPH</name>
<gene>
    <name evidence="1" type="ORF">BXY53_0809</name>
</gene>
<accession>A0A397Q475</accession>
<sequence length="34" mass="3673">MPVLDAGIHSGSLLACKLDCRIKSGNDEYRVDPV</sequence>
<evidence type="ECO:0000313" key="2">
    <source>
        <dbReference type="Proteomes" id="UP000266273"/>
    </source>
</evidence>
<protein>
    <submittedName>
        <fullName evidence="1">Uncharacterized protein</fullName>
    </submittedName>
</protein>
<reference evidence="1 2" key="1">
    <citation type="submission" date="2018-08" db="EMBL/GenBank/DDBJ databases">
        <title>Genomic Encyclopedia of Archaeal and Bacterial Type Strains, Phase II (KMG-II): from individual species to whole genera.</title>
        <authorList>
            <person name="Goeker M."/>
        </authorList>
    </citation>
    <scope>NUCLEOTIDE SEQUENCE [LARGE SCALE GENOMIC DNA]</scope>
    <source>
        <strain evidence="1 2">DSM 5002</strain>
    </source>
</reference>
<evidence type="ECO:0000313" key="1">
    <source>
        <dbReference type="EMBL" id="RIA55733.1"/>
    </source>
</evidence>
<dbReference type="Proteomes" id="UP000266273">
    <property type="component" value="Unassembled WGS sequence"/>
</dbReference>
<proteinExistence type="predicted"/>
<comment type="caution">
    <text evidence="1">The sequence shown here is derived from an EMBL/GenBank/DDBJ whole genome shotgun (WGS) entry which is preliminary data.</text>
</comment>
<dbReference type="AlphaFoldDB" id="A0A397Q475"/>
<dbReference type="EMBL" id="QXDF01000001">
    <property type="protein sequence ID" value="RIA55733.1"/>
    <property type="molecule type" value="Genomic_DNA"/>
</dbReference>
<keyword evidence="2" id="KW-1185">Reference proteome</keyword>
<organism evidence="1 2">
    <name type="scientific">Dichotomicrobium thermohalophilum</name>
    <dbReference type="NCBI Taxonomy" id="933063"/>
    <lineage>
        <taxon>Bacteria</taxon>
        <taxon>Pseudomonadati</taxon>
        <taxon>Pseudomonadota</taxon>
        <taxon>Alphaproteobacteria</taxon>
        <taxon>Hyphomicrobiales</taxon>
        <taxon>Hyphomicrobiaceae</taxon>
        <taxon>Dichotomicrobium</taxon>
    </lineage>
</organism>